<protein>
    <submittedName>
        <fullName evidence="1">Uncharacterized protein</fullName>
    </submittedName>
</protein>
<comment type="caution">
    <text evidence="1">The sequence shown here is derived from an EMBL/GenBank/DDBJ whole genome shotgun (WGS) entry which is preliminary data.</text>
</comment>
<dbReference type="EMBL" id="SFCI01000016">
    <property type="protein sequence ID" value="TFY83660.1"/>
    <property type="molecule type" value="Genomic_DNA"/>
</dbReference>
<dbReference type="AlphaFoldDB" id="A0A4Z0AAT0"/>
<proteinExistence type="predicted"/>
<keyword evidence="2" id="KW-1185">Reference proteome</keyword>
<accession>A0A4Z0AAT0</accession>
<evidence type="ECO:0000313" key="1">
    <source>
        <dbReference type="EMBL" id="TFY83660.1"/>
    </source>
</evidence>
<gene>
    <name evidence="1" type="ORF">EWM64_g345</name>
</gene>
<sequence>MYKSHSYRAGAATVDPRFELNEATRLSREGLISLQDYSVIAHRATNAIVEEGKRKQALIDQYIGRTPTPAELQRDFGYTPEQLQAGVDYYMRLYNIPVENVTRSQDRPRNNRISMVSFRLTASRHIAIYPRVYGGCSYASSAKKYIIVYIL</sequence>
<organism evidence="1 2">
    <name type="scientific">Hericium alpestre</name>
    <dbReference type="NCBI Taxonomy" id="135208"/>
    <lineage>
        <taxon>Eukaryota</taxon>
        <taxon>Fungi</taxon>
        <taxon>Dikarya</taxon>
        <taxon>Basidiomycota</taxon>
        <taxon>Agaricomycotina</taxon>
        <taxon>Agaricomycetes</taxon>
        <taxon>Russulales</taxon>
        <taxon>Hericiaceae</taxon>
        <taxon>Hericium</taxon>
    </lineage>
</organism>
<evidence type="ECO:0000313" key="2">
    <source>
        <dbReference type="Proteomes" id="UP000298061"/>
    </source>
</evidence>
<reference evidence="1 2" key="1">
    <citation type="submission" date="2019-02" db="EMBL/GenBank/DDBJ databases">
        <title>Genome sequencing of the rare red list fungi Hericium alpestre (H. flagellum).</title>
        <authorList>
            <person name="Buettner E."/>
            <person name="Kellner H."/>
        </authorList>
    </citation>
    <scope>NUCLEOTIDE SEQUENCE [LARGE SCALE GENOMIC DNA]</scope>
    <source>
        <strain evidence="1 2">DSM 108284</strain>
    </source>
</reference>
<dbReference type="Proteomes" id="UP000298061">
    <property type="component" value="Unassembled WGS sequence"/>
</dbReference>
<name>A0A4Z0AAT0_9AGAM</name>